<dbReference type="PANTHER" id="PTHR31190">
    <property type="entry name" value="DNA-BINDING DOMAIN"/>
    <property type="match status" value="1"/>
</dbReference>
<evidence type="ECO:0000256" key="1">
    <source>
        <dbReference type="ARBA" id="ARBA00004123"/>
    </source>
</evidence>
<gene>
    <name evidence="9" type="ORF">MERR_LOCUS39688</name>
</gene>
<evidence type="ECO:0000256" key="7">
    <source>
        <dbReference type="SAM" id="MobiDB-lite"/>
    </source>
</evidence>
<keyword evidence="5" id="KW-0539">Nucleus</keyword>
<comment type="subcellular location">
    <subcellularLocation>
        <location evidence="1">Nucleus</location>
    </subcellularLocation>
</comment>
<evidence type="ECO:0000256" key="2">
    <source>
        <dbReference type="ARBA" id="ARBA00023015"/>
    </source>
</evidence>
<dbReference type="InterPro" id="IPR001471">
    <property type="entry name" value="AP2/ERF_dom"/>
</dbReference>
<dbReference type="PROSITE" id="PS51032">
    <property type="entry name" value="AP2_ERF"/>
    <property type="match status" value="1"/>
</dbReference>
<dbReference type="FunFam" id="3.30.730.10:FF:000001">
    <property type="entry name" value="Ethylene-responsive transcription factor 2"/>
    <property type="match status" value="1"/>
</dbReference>
<dbReference type="AlphaFoldDB" id="A0A6D2KX27"/>
<dbReference type="Gene3D" id="3.30.730.10">
    <property type="entry name" value="AP2/ERF domain"/>
    <property type="match status" value="1"/>
</dbReference>
<dbReference type="GO" id="GO:0003677">
    <property type="term" value="F:DNA binding"/>
    <property type="evidence" value="ECO:0007669"/>
    <property type="project" value="UniProtKB-KW"/>
</dbReference>
<keyword evidence="3" id="KW-0238">DNA-binding</keyword>
<name>A0A6D2KX27_9BRAS</name>
<dbReference type="InterPro" id="IPR036955">
    <property type="entry name" value="AP2/ERF_dom_sf"/>
</dbReference>
<sequence>MCGGAVIADYIAPSWPEQEKIRRNGKSSWRRNDVADLTLDDYEGDLHDFDEFESENDETGRFTPATPLLFSSTRKPTGSNRSRIAEDAKMKKKSISRYRGIRRRPWGKWAAEIRDPIKGVRVWLGTFNTAEDAARAYDIEAKRIRGAKAKLNFPNETLTSSSKKRKASPPPQQREVEKTETDFGFEFANTSVAPSSSCLDFLWEENNNAETLQVDTQWLEDAISGGDEKKKQKVSDGEGNVSGQLSEELLAFENQTECCFFDMPVMEGRNCGSTTSLSSLLYGGSSVMDLWS</sequence>
<dbReference type="Pfam" id="PF00847">
    <property type="entry name" value="AP2"/>
    <property type="match status" value="1"/>
</dbReference>
<dbReference type="GO" id="GO:0005634">
    <property type="term" value="C:nucleus"/>
    <property type="evidence" value="ECO:0007669"/>
    <property type="project" value="UniProtKB-SubCell"/>
</dbReference>
<dbReference type="SUPFAM" id="SSF54171">
    <property type="entry name" value="DNA-binding domain"/>
    <property type="match status" value="1"/>
</dbReference>
<accession>A0A6D2KX27</accession>
<evidence type="ECO:0000256" key="6">
    <source>
        <dbReference type="ARBA" id="ARBA00024343"/>
    </source>
</evidence>
<organism evidence="9 10">
    <name type="scientific">Microthlaspi erraticum</name>
    <dbReference type="NCBI Taxonomy" id="1685480"/>
    <lineage>
        <taxon>Eukaryota</taxon>
        <taxon>Viridiplantae</taxon>
        <taxon>Streptophyta</taxon>
        <taxon>Embryophyta</taxon>
        <taxon>Tracheophyta</taxon>
        <taxon>Spermatophyta</taxon>
        <taxon>Magnoliopsida</taxon>
        <taxon>eudicotyledons</taxon>
        <taxon>Gunneridae</taxon>
        <taxon>Pentapetalae</taxon>
        <taxon>rosids</taxon>
        <taxon>malvids</taxon>
        <taxon>Brassicales</taxon>
        <taxon>Brassicaceae</taxon>
        <taxon>Coluteocarpeae</taxon>
        <taxon>Microthlaspi</taxon>
    </lineage>
</organism>
<dbReference type="Proteomes" id="UP000467841">
    <property type="component" value="Unassembled WGS sequence"/>
</dbReference>
<reference evidence="9" key="1">
    <citation type="submission" date="2020-01" db="EMBL/GenBank/DDBJ databases">
        <authorList>
            <person name="Mishra B."/>
        </authorList>
    </citation>
    <scope>NUCLEOTIDE SEQUENCE [LARGE SCALE GENOMIC DNA]</scope>
</reference>
<evidence type="ECO:0000256" key="3">
    <source>
        <dbReference type="ARBA" id="ARBA00023125"/>
    </source>
</evidence>
<proteinExistence type="inferred from homology"/>
<dbReference type="InterPro" id="IPR044808">
    <property type="entry name" value="ERF_plant"/>
</dbReference>
<keyword evidence="2" id="KW-0805">Transcription regulation</keyword>
<dbReference type="PRINTS" id="PR00367">
    <property type="entry name" value="ETHRSPELEMNT"/>
</dbReference>
<feature type="domain" description="AP2/ERF" evidence="8">
    <location>
        <begin position="97"/>
        <end position="154"/>
    </location>
</feature>
<comment type="similarity">
    <text evidence="6">Belongs to the AP2/ERF transcription factor family. ERF subfamily.</text>
</comment>
<dbReference type="GO" id="GO:0003700">
    <property type="term" value="F:DNA-binding transcription factor activity"/>
    <property type="evidence" value="ECO:0007669"/>
    <property type="project" value="InterPro"/>
</dbReference>
<keyword evidence="4" id="KW-0804">Transcription</keyword>
<dbReference type="SMART" id="SM00380">
    <property type="entry name" value="AP2"/>
    <property type="match status" value="1"/>
</dbReference>
<dbReference type="OrthoDB" id="1930411at2759"/>
<dbReference type="InterPro" id="IPR016177">
    <property type="entry name" value="DNA-bd_dom_sf"/>
</dbReference>
<comment type="caution">
    <text evidence="9">The sequence shown here is derived from an EMBL/GenBank/DDBJ whole genome shotgun (WGS) entry which is preliminary data.</text>
</comment>
<keyword evidence="10" id="KW-1185">Reference proteome</keyword>
<evidence type="ECO:0000259" key="8">
    <source>
        <dbReference type="PROSITE" id="PS51032"/>
    </source>
</evidence>
<evidence type="ECO:0000256" key="5">
    <source>
        <dbReference type="ARBA" id="ARBA00023242"/>
    </source>
</evidence>
<feature type="region of interest" description="Disordered" evidence="7">
    <location>
        <begin position="152"/>
        <end position="178"/>
    </location>
</feature>
<dbReference type="EMBL" id="CACVBM020001496">
    <property type="protein sequence ID" value="CAA7052453.1"/>
    <property type="molecule type" value="Genomic_DNA"/>
</dbReference>
<evidence type="ECO:0000256" key="4">
    <source>
        <dbReference type="ARBA" id="ARBA00023163"/>
    </source>
</evidence>
<evidence type="ECO:0000313" key="10">
    <source>
        <dbReference type="Proteomes" id="UP000467841"/>
    </source>
</evidence>
<evidence type="ECO:0000313" key="9">
    <source>
        <dbReference type="EMBL" id="CAA7052453.1"/>
    </source>
</evidence>
<protein>
    <recommendedName>
        <fullName evidence="8">AP2/ERF domain-containing protein</fullName>
    </recommendedName>
</protein>
<dbReference type="PANTHER" id="PTHR31190:SF264">
    <property type="entry name" value="ETHYLENE-RESPONSIVE TRANSCRIPTION FACTOR ERF073"/>
    <property type="match status" value="1"/>
</dbReference>
<dbReference type="CDD" id="cd00018">
    <property type="entry name" value="AP2"/>
    <property type="match status" value="1"/>
</dbReference>
<dbReference type="GO" id="GO:0009873">
    <property type="term" value="P:ethylene-activated signaling pathway"/>
    <property type="evidence" value="ECO:0007669"/>
    <property type="project" value="InterPro"/>
</dbReference>